<dbReference type="Pfam" id="PF04214">
    <property type="entry name" value="DUF411"/>
    <property type="match status" value="1"/>
</dbReference>
<evidence type="ECO:0000313" key="2">
    <source>
        <dbReference type="Proteomes" id="UP001320609"/>
    </source>
</evidence>
<dbReference type="EMBL" id="JAKVTW010000035">
    <property type="protein sequence ID" value="MCH4814070.1"/>
    <property type="molecule type" value="Genomic_DNA"/>
</dbReference>
<name>A0ABS9SD99_9GAMM</name>
<dbReference type="InterPro" id="IPR007332">
    <property type="entry name" value="DUF411"/>
</dbReference>
<accession>A0ABS9SD99</accession>
<proteinExistence type="predicted"/>
<organism evidence="1 2">
    <name type="scientific">Vreelandella neptunia</name>
    <dbReference type="NCBI Taxonomy" id="115551"/>
    <lineage>
        <taxon>Bacteria</taxon>
        <taxon>Pseudomonadati</taxon>
        <taxon>Pseudomonadota</taxon>
        <taxon>Gammaproteobacteria</taxon>
        <taxon>Oceanospirillales</taxon>
        <taxon>Halomonadaceae</taxon>
        <taxon>Vreelandella</taxon>
    </lineage>
</organism>
<protein>
    <submittedName>
        <fullName evidence="1">Uncharacterized protein</fullName>
    </submittedName>
</protein>
<sequence length="202" mass="22008">MMNAECFAFMGSMGWLGWLMPLAMLLLIGLAWLGLAWRSLRWPSTSSVVHAKELKIMQHMSTKLLLSGSMLLGAVSAQAALPPEATLYKNPQCGCCDAYARHLEELGVEVTIIDDVELGDIKQQAGVPYGLGSCHTIEMGEYWIEGHVPMEAVQALFEEQPDIDGIGLAGMPIGTPGMPGPQESPYNVYTFTGQEDEPFMTL</sequence>
<reference evidence="1 2" key="1">
    <citation type="submission" date="2022-03" db="EMBL/GenBank/DDBJ databases">
        <title>Genomic signatures underlying metal tolerance in selected Arctic bacterial isolates.</title>
        <authorList>
            <person name="Thomas F.A."/>
            <person name="Venkatachalam S."/>
            <person name="Krishnan K.P."/>
        </authorList>
    </citation>
    <scope>NUCLEOTIDE SEQUENCE [LARGE SCALE GENOMIC DNA]</scope>
    <source>
        <strain evidence="1 2">HM116</strain>
    </source>
</reference>
<gene>
    <name evidence="1" type="ORF">MLE19_22390</name>
</gene>
<comment type="caution">
    <text evidence="1">The sequence shown here is derived from an EMBL/GenBank/DDBJ whole genome shotgun (WGS) entry which is preliminary data.</text>
</comment>
<evidence type="ECO:0000313" key="1">
    <source>
        <dbReference type="EMBL" id="MCH4814070.1"/>
    </source>
</evidence>
<dbReference type="Proteomes" id="UP001320609">
    <property type="component" value="Unassembled WGS sequence"/>
</dbReference>
<keyword evidence="2" id="KW-1185">Reference proteome</keyword>